<dbReference type="RefSeq" id="WP_072902915.1">
    <property type="nucleotide sequence ID" value="NZ_FRAD01000007.1"/>
</dbReference>
<protein>
    <submittedName>
        <fullName evidence="2">Cell division protein FtsB</fullName>
    </submittedName>
</protein>
<name>A0A1M6M9C9_9CLOT</name>
<evidence type="ECO:0000313" key="3">
    <source>
        <dbReference type="Proteomes" id="UP000183952"/>
    </source>
</evidence>
<keyword evidence="2" id="KW-0131">Cell cycle</keyword>
<keyword evidence="2" id="KW-0132">Cell division</keyword>
<proteinExistence type="predicted"/>
<evidence type="ECO:0000313" key="2">
    <source>
        <dbReference type="EMBL" id="SHJ80077.1"/>
    </source>
</evidence>
<dbReference type="Pfam" id="PF04977">
    <property type="entry name" value="DivIC"/>
    <property type="match status" value="1"/>
</dbReference>
<dbReference type="Proteomes" id="UP000183952">
    <property type="component" value="Unassembled WGS sequence"/>
</dbReference>
<accession>A0A1M6M9C9</accession>
<dbReference type="InterPro" id="IPR007060">
    <property type="entry name" value="FtsL/DivIC"/>
</dbReference>
<feature type="coiled-coil region" evidence="1">
    <location>
        <begin position="29"/>
        <end position="63"/>
    </location>
</feature>
<keyword evidence="3" id="KW-1185">Reference proteome</keyword>
<evidence type="ECO:0000256" key="1">
    <source>
        <dbReference type="SAM" id="Coils"/>
    </source>
</evidence>
<organism evidence="2 3">
    <name type="scientific">Hathewaya proteolytica DSM 3090</name>
    <dbReference type="NCBI Taxonomy" id="1121331"/>
    <lineage>
        <taxon>Bacteria</taxon>
        <taxon>Bacillati</taxon>
        <taxon>Bacillota</taxon>
        <taxon>Clostridia</taxon>
        <taxon>Eubacteriales</taxon>
        <taxon>Clostridiaceae</taxon>
        <taxon>Hathewaya</taxon>
    </lineage>
</organism>
<dbReference type="STRING" id="1121331.SAMN02745248_00957"/>
<dbReference type="EMBL" id="FRAD01000007">
    <property type="protein sequence ID" value="SHJ80077.1"/>
    <property type="molecule type" value="Genomic_DNA"/>
</dbReference>
<dbReference type="AlphaFoldDB" id="A0A1M6M9C9"/>
<reference evidence="2 3" key="1">
    <citation type="submission" date="2016-11" db="EMBL/GenBank/DDBJ databases">
        <authorList>
            <person name="Jaros S."/>
            <person name="Januszkiewicz K."/>
            <person name="Wedrychowicz H."/>
        </authorList>
    </citation>
    <scope>NUCLEOTIDE SEQUENCE [LARGE SCALE GENOMIC DNA]</scope>
    <source>
        <strain evidence="2 3">DSM 3090</strain>
    </source>
</reference>
<dbReference type="GO" id="GO:0051301">
    <property type="term" value="P:cell division"/>
    <property type="evidence" value="ECO:0007669"/>
    <property type="project" value="UniProtKB-KW"/>
</dbReference>
<keyword evidence="1" id="KW-0175">Coiled coil</keyword>
<sequence length="88" mass="10242">MKRLKKKNILYVVAIVYVLYTFASQAITLQNQKKEIAKYNQELQRVKAENQQLQDDASIADTDEYSERLARERLGLVKDGEDIIIPKK</sequence>
<gene>
    <name evidence="2" type="ORF">SAMN02745248_00957</name>
</gene>
<dbReference type="OrthoDB" id="9815382at2"/>